<sequence>MGMNSPIPTDLAAECTKAAKILNKFIDPKEAGIDSVVPHDILTKAKGFAILTIIKAGFVWSGRAGSGLVVARLPDGSKHNFVCWPDMNFPRLVCAFWNRICWCGVWWSNWRPNN</sequence>
<gene>
    <name evidence="1" type="ORF">DSO57_1027629</name>
</gene>
<evidence type="ECO:0000313" key="2">
    <source>
        <dbReference type="Proteomes" id="UP001165960"/>
    </source>
</evidence>
<keyword evidence="2" id="KW-1185">Reference proteome</keyword>
<organism evidence="1 2">
    <name type="scientific">Entomophthora muscae</name>
    <dbReference type="NCBI Taxonomy" id="34485"/>
    <lineage>
        <taxon>Eukaryota</taxon>
        <taxon>Fungi</taxon>
        <taxon>Fungi incertae sedis</taxon>
        <taxon>Zoopagomycota</taxon>
        <taxon>Entomophthoromycotina</taxon>
        <taxon>Entomophthoromycetes</taxon>
        <taxon>Entomophthorales</taxon>
        <taxon>Entomophthoraceae</taxon>
        <taxon>Entomophthora</taxon>
    </lineage>
</organism>
<proteinExistence type="predicted"/>
<comment type="caution">
    <text evidence="1">The sequence shown here is derived from an EMBL/GenBank/DDBJ whole genome shotgun (WGS) entry which is preliminary data.</text>
</comment>
<evidence type="ECO:0000313" key="1">
    <source>
        <dbReference type="EMBL" id="KAJ9068541.1"/>
    </source>
</evidence>
<protein>
    <submittedName>
        <fullName evidence="1">Uncharacterized protein</fullName>
    </submittedName>
</protein>
<name>A0ACC2T274_9FUNG</name>
<dbReference type="Proteomes" id="UP001165960">
    <property type="component" value="Unassembled WGS sequence"/>
</dbReference>
<reference evidence="1" key="1">
    <citation type="submission" date="2022-04" db="EMBL/GenBank/DDBJ databases">
        <title>Genome of the entomopathogenic fungus Entomophthora muscae.</title>
        <authorList>
            <person name="Elya C."/>
            <person name="Lovett B.R."/>
            <person name="Lee E."/>
            <person name="Macias A.M."/>
            <person name="Hajek A.E."/>
            <person name="De Bivort B.L."/>
            <person name="Kasson M.T."/>
            <person name="De Fine Licht H.H."/>
            <person name="Stajich J.E."/>
        </authorList>
    </citation>
    <scope>NUCLEOTIDE SEQUENCE</scope>
    <source>
        <strain evidence="1">Berkeley</strain>
    </source>
</reference>
<dbReference type="EMBL" id="QTSX02003720">
    <property type="protein sequence ID" value="KAJ9068541.1"/>
    <property type="molecule type" value="Genomic_DNA"/>
</dbReference>
<accession>A0ACC2T274</accession>